<dbReference type="NCBIfam" id="TIGR02159">
    <property type="entry name" value="PA_CoA_Oxy4"/>
    <property type="match status" value="1"/>
</dbReference>
<dbReference type="Pfam" id="PF23451">
    <property type="entry name" value="Zn_ribbon_PaaD"/>
    <property type="match status" value="1"/>
</dbReference>
<dbReference type="PANTHER" id="PTHR42831:SF3">
    <property type="entry name" value="1,2-PHENYLACETYL-COA EPOXIDASE, SUBUNIT D-RELATED"/>
    <property type="match status" value="1"/>
</dbReference>
<dbReference type="InterPro" id="IPR011883">
    <property type="entry name" value="PaaD-like"/>
</dbReference>
<evidence type="ECO:0000259" key="1">
    <source>
        <dbReference type="Pfam" id="PF01883"/>
    </source>
</evidence>
<dbReference type="Pfam" id="PF01883">
    <property type="entry name" value="FeS_assembly_P"/>
    <property type="match status" value="1"/>
</dbReference>
<dbReference type="InterPro" id="IPR056572">
    <property type="entry name" value="Zn_ribbon_PaaD"/>
</dbReference>
<organism evidence="3">
    <name type="scientific">Rhodothermus marinus</name>
    <name type="common">Rhodothermus obamensis</name>
    <dbReference type="NCBI Taxonomy" id="29549"/>
    <lineage>
        <taxon>Bacteria</taxon>
        <taxon>Pseudomonadati</taxon>
        <taxon>Rhodothermota</taxon>
        <taxon>Rhodothermia</taxon>
        <taxon>Rhodothermales</taxon>
        <taxon>Rhodothermaceae</taxon>
        <taxon>Rhodothermus</taxon>
    </lineage>
</organism>
<feature type="domain" description="PaaD zinc beta ribbon" evidence="2">
    <location>
        <begin position="122"/>
        <end position="165"/>
    </location>
</feature>
<dbReference type="InterPro" id="IPR034904">
    <property type="entry name" value="FSCA_dom_sf"/>
</dbReference>
<reference evidence="3" key="1">
    <citation type="journal article" date="2020" name="mSystems">
        <title>Genome- and Community-Level Interaction Insights into Carbon Utilization and Element Cycling Functions of Hydrothermarchaeota in Hydrothermal Sediment.</title>
        <authorList>
            <person name="Zhou Z."/>
            <person name="Liu Y."/>
            <person name="Xu W."/>
            <person name="Pan J."/>
            <person name="Luo Z.H."/>
            <person name="Li M."/>
        </authorList>
    </citation>
    <scope>NUCLEOTIDE SEQUENCE [LARGE SCALE GENOMIC DNA]</scope>
    <source>
        <strain evidence="3">SpSt-143</strain>
    </source>
</reference>
<accession>A0A7V2B0J4</accession>
<dbReference type="InterPro" id="IPR002744">
    <property type="entry name" value="MIP18-like"/>
</dbReference>
<dbReference type="Gene3D" id="3.30.300.130">
    <property type="entry name" value="Fe-S cluster assembly (FSCA)"/>
    <property type="match status" value="1"/>
</dbReference>
<name>A0A7V2B0J4_RHOMR</name>
<evidence type="ECO:0000259" key="2">
    <source>
        <dbReference type="Pfam" id="PF23451"/>
    </source>
</evidence>
<evidence type="ECO:0000313" key="3">
    <source>
        <dbReference type="EMBL" id="HER96077.1"/>
    </source>
</evidence>
<dbReference type="AlphaFoldDB" id="A0A7V2B0J4"/>
<feature type="domain" description="MIP18 family-like" evidence="1">
    <location>
        <begin position="4"/>
        <end position="63"/>
    </location>
</feature>
<comment type="caution">
    <text evidence="3">The sequence shown here is derived from an EMBL/GenBank/DDBJ whole genome shotgun (WGS) entry which is preliminary data.</text>
</comment>
<gene>
    <name evidence="3" type="primary">paaJ</name>
    <name evidence="3" type="ORF">ENO59_06115</name>
</gene>
<sequence length="167" mass="18716">MTAAEVLNVLEAVQDPEIPVLNIVELGIVRNVHLENNRVQVDITPTYSGCPALQAIEEAIVRLLQEQGFQQVIVRKVFQEPWTTDWMTEKAREKLRAYGIAPPAPHREEAPDFIPLPFLSKHTHSAIPCPFCGATQTRQTSAFGSTACKALFFCEACQQPFEYFKAC</sequence>
<dbReference type="PANTHER" id="PTHR42831">
    <property type="entry name" value="FE-S PROTEIN MATURATION AUXILIARY FACTOR YITW"/>
    <property type="match status" value="1"/>
</dbReference>
<dbReference type="EMBL" id="DSGB01000005">
    <property type="protein sequence ID" value="HER96077.1"/>
    <property type="molecule type" value="Genomic_DNA"/>
</dbReference>
<proteinExistence type="predicted"/>
<dbReference type="InterPro" id="IPR052339">
    <property type="entry name" value="Fe-S_Maturation_MIP18"/>
</dbReference>
<protein>
    <submittedName>
        <fullName evidence="3">Phenylacetate-CoA oxygenase subunit PaaJ</fullName>
    </submittedName>
</protein>
<dbReference type="SUPFAM" id="SSF117916">
    <property type="entry name" value="Fe-S cluster assembly (FSCA) domain-like"/>
    <property type="match status" value="1"/>
</dbReference>